<dbReference type="InterPro" id="IPR000884">
    <property type="entry name" value="TSP1_rpt"/>
</dbReference>
<dbReference type="GO" id="GO:0005911">
    <property type="term" value="C:cell-cell junction"/>
    <property type="evidence" value="ECO:0007669"/>
    <property type="project" value="TreeGrafter"/>
</dbReference>
<feature type="domain" description="Ig-like" evidence="8">
    <location>
        <begin position="551"/>
        <end position="663"/>
    </location>
</feature>
<feature type="domain" description="Ig-like" evidence="8">
    <location>
        <begin position="977"/>
        <end position="1070"/>
    </location>
</feature>
<protein>
    <recommendedName>
        <fullName evidence="8">Ig-like domain-containing protein</fullName>
    </recommendedName>
</protein>
<name>A0A7M5V3S0_9CNID</name>
<dbReference type="OrthoDB" id="5975740at2759"/>
<organism evidence="9 10">
    <name type="scientific">Clytia hemisphaerica</name>
    <dbReference type="NCBI Taxonomy" id="252671"/>
    <lineage>
        <taxon>Eukaryota</taxon>
        <taxon>Metazoa</taxon>
        <taxon>Cnidaria</taxon>
        <taxon>Hydrozoa</taxon>
        <taxon>Hydroidolina</taxon>
        <taxon>Leptothecata</taxon>
        <taxon>Obeliida</taxon>
        <taxon>Clytiidae</taxon>
        <taxon>Clytia</taxon>
    </lineage>
</organism>
<feature type="transmembrane region" description="Helical" evidence="6">
    <location>
        <begin position="2547"/>
        <end position="2568"/>
    </location>
</feature>
<proteinExistence type="predicted"/>
<feature type="domain" description="Ig-like" evidence="8">
    <location>
        <begin position="1800"/>
        <end position="1899"/>
    </location>
</feature>
<feature type="domain" description="Ig-like" evidence="8">
    <location>
        <begin position="450"/>
        <end position="548"/>
    </location>
</feature>
<dbReference type="InterPro" id="IPR013783">
    <property type="entry name" value="Ig-like_fold"/>
</dbReference>
<dbReference type="InterPro" id="IPR036383">
    <property type="entry name" value="TSP1_rpt_sf"/>
</dbReference>
<comment type="subcellular location">
    <subcellularLocation>
        <location evidence="1">Membrane</location>
        <topology evidence="1">Single-pass type I membrane protein</topology>
    </subcellularLocation>
</comment>
<dbReference type="GO" id="GO:0050839">
    <property type="term" value="F:cell adhesion molecule binding"/>
    <property type="evidence" value="ECO:0007669"/>
    <property type="project" value="TreeGrafter"/>
</dbReference>
<dbReference type="Pfam" id="PF07679">
    <property type="entry name" value="I-set"/>
    <property type="match status" value="4"/>
</dbReference>
<dbReference type="Pfam" id="PF13927">
    <property type="entry name" value="Ig_3"/>
    <property type="match status" value="10"/>
</dbReference>
<dbReference type="EnsemblMetazoa" id="CLYHEMT007077.1">
    <property type="protein sequence ID" value="CLYHEMP007077.1"/>
    <property type="gene ID" value="CLYHEMG007077"/>
</dbReference>
<dbReference type="InterPro" id="IPR003599">
    <property type="entry name" value="Ig_sub"/>
</dbReference>
<feature type="domain" description="Ig-like" evidence="8">
    <location>
        <begin position="2321"/>
        <end position="2398"/>
    </location>
</feature>
<dbReference type="PANTHER" id="PTHR11640:SF31">
    <property type="entry name" value="IRREGULAR CHIASM C-ROUGHEST PROTEIN-RELATED"/>
    <property type="match status" value="1"/>
</dbReference>
<dbReference type="SMART" id="SM00408">
    <property type="entry name" value="IGc2"/>
    <property type="match status" value="19"/>
</dbReference>
<feature type="domain" description="Ig-like" evidence="8">
    <location>
        <begin position="784"/>
        <end position="881"/>
    </location>
</feature>
<evidence type="ECO:0000313" key="10">
    <source>
        <dbReference type="Proteomes" id="UP000594262"/>
    </source>
</evidence>
<dbReference type="Proteomes" id="UP000594262">
    <property type="component" value="Unplaced"/>
</dbReference>
<dbReference type="Gene3D" id="2.60.40.10">
    <property type="entry name" value="Immunoglobulins"/>
    <property type="match status" value="22"/>
</dbReference>
<feature type="domain" description="Ig-like" evidence="8">
    <location>
        <begin position="1282"/>
        <end position="1384"/>
    </location>
</feature>
<feature type="domain" description="Ig-like" evidence="8">
    <location>
        <begin position="2103"/>
        <end position="2214"/>
    </location>
</feature>
<feature type="domain" description="Ig-like" evidence="8">
    <location>
        <begin position="256"/>
        <end position="345"/>
    </location>
</feature>
<evidence type="ECO:0000256" key="3">
    <source>
        <dbReference type="ARBA" id="ARBA00023157"/>
    </source>
</evidence>
<evidence type="ECO:0000256" key="5">
    <source>
        <dbReference type="ARBA" id="ARBA00023319"/>
    </source>
</evidence>
<dbReference type="InterPro" id="IPR003598">
    <property type="entry name" value="Ig_sub2"/>
</dbReference>
<dbReference type="CDD" id="cd00096">
    <property type="entry name" value="Ig"/>
    <property type="match status" value="5"/>
</dbReference>
<keyword evidence="7" id="KW-0732">Signal</keyword>
<dbReference type="InterPro" id="IPR013098">
    <property type="entry name" value="Ig_I-set"/>
</dbReference>
<evidence type="ECO:0000256" key="7">
    <source>
        <dbReference type="SAM" id="SignalP"/>
    </source>
</evidence>
<keyword evidence="5" id="KW-0393">Immunoglobulin domain</keyword>
<evidence type="ECO:0000259" key="8">
    <source>
        <dbReference type="PROSITE" id="PS50835"/>
    </source>
</evidence>
<dbReference type="Gene3D" id="2.20.100.10">
    <property type="entry name" value="Thrombospondin type-1 (TSP1) repeat"/>
    <property type="match status" value="1"/>
</dbReference>
<keyword evidence="4" id="KW-0325">Glycoprotein</keyword>
<evidence type="ECO:0000256" key="6">
    <source>
        <dbReference type="SAM" id="Phobius"/>
    </source>
</evidence>
<keyword evidence="2 6" id="KW-0472">Membrane</keyword>
<dbReference type="SUPFAM" id="SSF48726">
    <property type="entry name" value="Immunoglobulin"/>
    <property type="match status" value="22"/>
</dbReference>
<dbReference type="PANTHER" id="PTHR11640">
    <property type="entry name" value="NEPHRIN"/>
    <property type="match status" value="1"/>
</dbReference>
<feature type="domain" description="Ig-like" evidence="8">
    <location>
        <begin position="1181"/>
        <end position="1277"/>
    </location>
</feature>
<dbReference type="GO" id="GO:0005886">
    <property type="term" value="C:plasma membrane"/>
    <property type="evidence" value="ECO:0007669"/>
    <property type="project" value="TreeGrafter"/>
</dbReference>
<sequence length="2571" mass="280827">MVLYTNNAPNWAFFIGFVLFFSNTVYGTEIDFVSEPAAVSYFECGSEATIQWQYDASHNALSSIKWYEADANGNLVDEIANYGNNTFLLNEGSQFTPAKETRVSFSPNAGLKIASFAPSDEAIIKIDVVYDNIDHATGQTEIKNQVSAVVNFEAATTYTLLGGGSASLWCNVTALPAPSILWYHNGTLIQSDGYTYDITETSTVQSGCGATLVSSRLDLMTIGLNNTGDVQCASYYETTQVNWNNQTTNVVVEYPPGAVTATEGNFSSPSINLGATTTLYCQAYANPSPSYQLVRNGVILATHNATDGEVSFSIGPVGLYDDGIYTCRVINKHGQDDLDLMLNISIVPTFWSFDNSIKIYDEGDIITLMCGIKASPLETNNVNWTKISGENSVFTETKTIVSSNSSITYIQNDMIFTSVTKDMYGHYQCYGENNLGNVSDSFWVYVNCAPNVTATTLVQPSVTPTEGQSVTYTCTVEGFPKPTVTWQNDGVAMTTNVTEVSASNVTGLWVVTSEIEIWWHRSHSGVIGCYATNGIGYADNETTNVFLTYQPDISLVALDRDTYELGGVEIFSTYVNDSVLLYCNITSYPQLVSSTAGPVRWFKDNVEITSNVIKFNESVIDNTFYYTTTSAIRIDPIEETENSKEYRCEASVSGFTSISKTIRVLVLNGMLTNVPDTPLCGALGDSIFFDWQYTYTQPYDDIVWEKYIDGNETVEFLVGKLQPTAPGLNMKNDTKYTYEASTKSGLYIHHIELSDEGYYGVKINFDNSAEVFHHVTYLTVVVNPHSMSITPNVATVYEEENITLTCTVTGKPAPDLFWYFEDDWTTALTNTSDYFITDWSTDTVGNETIVTSDLTITSASHQDVGNYSCGAKNKLTEKRIYRRVDVYYAPRNTTLNATVNPVHLLSTTLLQCDTDASTEPMYYLIYKDGSLVANVTDGIYNISSVAYSDSGNYTCHPYNVMGFGDNATLALEVTAQPILDNYTSPVYGIKPQSSSLTCTFYGNPAPEITWTKLDGGVLYDNITTETIDKCVGTIVFKTSTVTFNPTELEHYGTYECSADNIYDAVQQNVSLIVHYAVNITSHTLIQEYDNHTTGDTNIVRKCTAVGYPGPLTIQWYLNSLPISRHSASQTTVSSTDTEVEVESTLTMNTLDKDDLGTLMCLASNSIGTDNETTYFNVMYPPELTANPNALEQVNQDAILRLSCVATSNELPTFTWYKDGVEITPNATHTITNAENQPDSYHTTSNFRITGVATDHAGVYTCLASNSLGNVSFATTVDVLYPPTIIDFPPVEITATEYERNLKINCTATGNPQPDIDWYFNGTLYIVPGDGRVVSDETKLSDSLTTYHSLLFTTVQLEDFGEWTCEAKNTLAGNIAAMDTNKTLISIIYNLTFARPDHPQEYYYVNESTDVSLSCRVKSYPAATVTWSVATVDVRYTFGDDVIENTAEYALVERAWNITNVNRTDAGNYQCFADSGLEQGNISTVLVVYYQGSPDTIDTINLNEGDPLSLQVPSFYSNPYSNFYYYFNDTLIGSDHTMVNTTTSQDIFQTVQETSLSKTAVDYTSSGVYKIQSCNLVGCKTDIWNVIVEFKPVLTTIIPQNTHVNETETLEIECTFLGNPTPAAITWKHNGVTITDGGANTITQTTLYTSLFSSSVTSTLSITNIGKTAGNEYECSTSNSKGTTTAAYNVSVCHLPVITTDHPTSEIRLTEGDALTPLTLVVESSPAATLTYYKDGIPLATSPSVTEVNNADPTWYTVEQTSLPYSSAADRTMSGQYNVTACNLLGCVTSQLATLVVQYVPIISYTKNASVIQGDDGTLSCIAHAEPAPTIQWFYGSTGPLSTDTDYQIDETTTNHDYYTEVSSNLTIKDVQRLTDVGLYSCKAVNLIGHDEEPLSLSVAYSPIEETVPTDITVNEGDPFNIMYEVRGVPEVTYTWTLNDTVLAPSATTEVDSQPRTVYDIYRSSTYSSTSATPEEGGVYNITASNEHGSVSTPVNVIVLYSPRVTLSSTSKINAGTGPQYLECVVHSNPASTIEWYKDGALLSNNADYDITTSTTSSDSFKTNMTSLLTFQSASKDDSGNYTCKAANNRGTKEVETELIVCYPPIVTPHFPISNQTVDVIEYSWPSLTCNIDSNPVSNVQWFYSSDGGVTYQTVTDLISQQTQTVPNEDYERVFNTSLLFQANGAGIERTDEGMYYCRAQNDLGSAQSDPININVQYAPTFIAPGLMSGSRNATLGGSETFVCRFESDPEATATWQKDGVPISVSDYTTTTISTTADKVVKESRLTITSIESADFATYTCLAQNVAGQSSQEEILNVHFLPTFNPLTQTVVVGEGDSVILNCSALANPIPSYTWVSPDGTNNNGDSLAISSAATSDSGLYNCSATNSEGTSLDHFTVQLIVAIPPNITVTPTCVTSGSVTTCTCAASGDPQPEFYWTKYGENGIFQNGSVLTVPKEEFNDGVYLCHASNAGATVSVPFPVAVFGTLMTEWTYWSGCNNSCGAGTRFRTRLCNLDSCIDPAYESESCIGNCLGVPIPIMSEFEGDPYIALYVLVPIAAVLAAVALIWLARKP</sequence>
<dbReference type="Pfam" id="PF00090">
    <property type="entry name" value="TSP_1"/>
    <property type="match status" value="1"/>
</dbReference>
<evidence type="ECO:0000313" key="9">
    <source>
        <dbReference type="EnsemblMetazoa" id="CLYHEMP007077.1"/>
    </source>
</evidence>
<dbReference type="PROSITE" id="PS50835">
    <property type="entry name" value="IG_LIKE"/>
    <property type="match status" value="19"/>
</dbReference>
<keyword evidence="6" id="KW-0812">Transmembrane</keyword>
<feature type="domain" description="Ig-like" evidence="8">
    <location>
        <begin position="348"/>
        <end position="445"/>
    </location>
</feature>
<dbReference type="SUPFAM" id="SSF82895">
    <property type="entry name" value="TSP-1 type 1 repeat"/>
    <property type="match status" value="1"/>
</dbReference>
<feature type="signal peptide" evidence="7">
    <location>
        <begin position="1"/>
        <end position="27"/>
    </location>
</feature>
<keyword evidence="6" id="KW-1133">Transmembrane helix</keyword>
<evidence type="ECO:0000256" key="1">
    <source>
        <dbReference type="ARBA" id="ARBA00004479"/>
    </source>
</evidence>
<evidence type="ECO:0000256" key="2">
    <source>
        <dbReference type="ARBA" id="ARBA00023136"/>
    </source>
</evidence>
<feature type="domain" description="Ig-like" evidence="8">
    <location>
        <begin position="2219"/>
        <end position="2316"/>
    </location>
</feature>
<keyword evidence="3" id="KW-1015">Disulfide bond</keyword>
<dbReference type="InterPro" id="IPR007110">
    <property type="entry name" value="Ig-like_dom"/>
</dbReference>
<dbReference type="SMART" id="SM00209">
    <property type="entry name" value="TSP1"/>
    <property type="match status" value="1"/>
</dbReference>
<dbReference type="InterPro" id="IPR036179">
    <property type="entry name" value="Ig-like_dom_sf"/>
</dbReference>
<feature type="domain" description="Ig-like" evidence="8">
    <location>
        <begin position="2405"/>
        <end position="2475"/>
    </location>
</feature>
<reference evidence="9" key="1">
    <citation type="submission" date="2021-01" db="UniProtKB">
        <authorList>
            <consortium name="EnsemblMetazoa"/>
        </authorList>
    </citation>
    <scope>IDENTIFICATION</scope>
</reference>
<keyword evidence="10" id="KW-1185">Reference proteome</keyword>
<dbReference type="PROSITE" id="PS50092">
    <property type="entry name" value="TSP1"/>
    <property type="match status" value="1"/>
</dbReference>
<feature type="domain" description="Ig-like" evidence="8">
    <location>
        <begin position="1902"/>
        <end position="1997"/>
    </location>
</feature>
<feature type="domain" description="Ig-like" evidence="8">
    <location>
        <begin position="1094"/>
        <end position="1176"/>
    </location>
</feature>
<dbReference type="SMART" id="SM00409">
    <property type="entry name" value="IG"/>
    <property type="match status" value="22"/>
</dbReference>
<dbReference type="InterPro" id="IPR051275">
    <property type="entry name" value="Cell_adhesion_signaling"/>
</dbReference>
<accession>A0A7M5V3S0</accession>
<evidence type="ECO:0000256" key="4">
    <source>
        <dbReference type="ARBA" id="ARBA00023180"/>
    </source>
</evidence>
<feature type="domain" description="Ig-like" evidence="8">
    <location>
        <begin position="1395"/>
        <end position="1482"/>
    </location>
</feature>
<dbReference type="GO" id="GO:0098609">
    <property type="term" value="P:cell-cell adhesion"/>
    <property type="evidence" value="ECO:0007669"/>
    <property type="project" value="TreeGrafter"/>
</dbReference>
<feature type="domain" description="Ig-like" evidence="8">
    <location>
        <begin position="163"/>
        <end position="242"/>
    </location>
</feature>
<feature type="domain" description="Ig-like" evidence="8">
    <location>
        <begin position="1591"/>
        <end position="1690"/>
    </location>
</feature>
<feature type="domain" description="Ig-like" evidence="8">
    <location>
        <begin position="2002"/>
        <end position="2099"/>
    </location>
</feature>
<feature type="chain" id="PRO_5029694370" description="Ig-like domain-containing protein" evidence="7">
    <location>
        <begin position="28"/>
        <end position="2571"/>
    </location>
</feature>